<reference evidence="11" key="1">
    <citation type="submission" date="2019-01" db="EMBL/GenBank/DDBJ databases">
        <title>Gri0909 isolated from a small marine red alga.</title>
        <authorList>
            <person name="Kim J."/>
            <person name="Jeong S.E."/>
            <person name="Jeon C.O."/>
        </authorList>
    </citation>
    <scope>NUCLEOTIDE SEQUENCE [LARGE SCALE GENOMIC DNA]</scope>
    <source>
        <strain evidence="11">Gri0909</strain>
    </source>
</reference>
<organism evidence="10 11">
    <name type="scientific">Hwanghaeella grinnelliae</name>
    <dbReference type="NCBI Taxonomy" id="2500179"/>
    <lineage>
        <taxon>Bacteria</taxon>
        <taxon>Pseudomonadati</taxon>
        <taxon>Pseudomonadota</taxon>
        <taxon>Alphaproteobacteria</taxon>
        <taxon>Rhodospirillales</taxon>
        <taxon>Rhodospirillaceae</taxon>
        <taxon>Hwanghaeella</taxon>
    </lineage>
</organism>
<evidence type="ECO:0000256" key="5">
    <source>
        <dbReference type="ARBA" id="ARBA00022917"/>
    </source>
</evidence>
<name>A0A437QXX3_9PROT</name>
<keyword evidence="3 6" id="KW-0963">Cytoplasm</keyword>
<evidence type="ECO:0000256" key="1">
    <source>
        <dbReference type="ARBA" id="ARBA00005532"/>
    </source>
</evidence>
<dbReference type="InterPro" id="IPR001816">
    <property type="entry name" value="Transl_elong_EFTs/EF1B"/>
</dbReference>
<dbReference type="PANTHER" id="PTHR11741">
    <property type="entry name" value="ELONGATION FACTOR TS"/>
    <property type="match status" value="1"/>
</dbReference>
<dbReference type="FunFam" id="1.10.8.10:FF:000001">
    <property type="entry name" value="Elongation factor Ts"/>
    <property type="match status" value="1"/>
</dbReference>
<keyword evidence="11" id="KW-1185">Reference proteome</keyword>
<evidence type="ECO:0000256" key="8">
    <source>
        <dbReference type="RuleBase" id="RU000643"/>
    </source>
</evidence>
<evidence type="ECO:0000256" key="4">
    <source>
        <dbReference type="ARBA" id="ARBA00022768"/>
    </source>
</evidence>
<dbReference type="FunFam" id="1.10.286.20:FF:000001">
    <property type="entry name" value="Elongation factor Ts"/>
    <property type="match status" value="1"/>
</dbReference>
<evidence type="ECO:0000313" key="10">
    <source>
        <dbReference type="EMBL" id="RVU39319.1"/>
    </source>
</evidence>
<dbReference type="InterPro" id="IPR009060">
    <property type="entry name" value="UBA-like_sf"/>
</dbReference>
<keyword evidence="4 6" id="KW-0251">Elongation factor</keyword>
<keyword evidence="5 6" id="KW-0648">Protein biosynthesis</keyword>
<dbReference type="Gene3D" id="3.30.479.20">
    <property type="entry name" value="Elongation factor Ts, dimerisation domain"/>
    <property type="match status" value="2"/>
</dbReference>
<dbReference type="PROSITE" id="PS01127">
    <property type="entry name" value="EF_TS_2"/>
    <property type="match status" value="1"/>
</dbReference>
<feature type="domain" description="Translation elongation factor EFTs/EF1B dimerisation" evidence="9">
    <location>
        <begin position="71"/>
        <end position="289"/>
    </location>
</feature>
<dbReference type="GO" id="GO:0005737">
    <property type="term" value="C:cytoplasm"/>
    <property type="evidence" value="ECO:0007669"/>
    <property type="project" value="UniProtKB-SubCell"/>
</dbReference>
<evidence type="ECO:0000256" key="2">
    <source>
        <dbReference type="ARBA" id="ARBA00016956"/>
    </source>
</evidence>
<gene>
    <name evidence="6" type="primary">tsf</name>
    <name evidence="10" type="ORF">EOI86_08785</name>
</gene>
<dbReference type="PANTHER" id="PTHR11741:SF0">
    <property type="entry name" value="ELONGATION FACTOR TS, MITOCHONDRIAL"/>
    <property type="match status" value="1"/>
</dbReference>
<protein>
    <recommendedName>
        <fullName evidence="2 6">Elongation factor Ts</fullName>
        <shortName evidence="6">EF-Ts</shortName>
    </recommendedName>
</protein>
<evidence type="ECO:0000259" key="9">
    <source>
        <dbReference type="Pfam" id="PF00889"/>
    </source>
</evidence>
<comment type="function">
    <text evidence="6 7">Associates with the EF-Tu.GDP complex and induces the exchange of GDP to GTP. It remains bound to the aminoacyl-tRNA.EF-Tu.GTP complex up to the GTP hydrolysis stage on the ribosome.</text>
</comment>
<dbReference type="SUPFAM" id="SSF54713">
    <property type="entry name" value="Elongation factor Ts (EF-Ts), dimerisation domain"/>
    <property type="match status" value="2"/>
</dbReference>
<evidence type="ECO:0000313" key="11">
    <source>
        <dbReference type="Proteomes" id="UP000287447"/>
    </source>
</evidence>
<dbReference type="Pfam" id="PF00889">
    <property type="entry name" value="EF_TS"/>
    <property type="match status" value="1"/>
</dbReference>
<dbReference type="Gene3D" id="1.10.8.10">
    <property type="entry name" value="DNA helicase RuvA subunit, C-terminal domain"/>
    <property type="match status" value="1"/>
</dbReference>
<evidence type="ECO:0000256" key="6">
    <source>
        <dbReference type="HAMAP-Rule" id="MF_00050"/>
    </source>
</evidence>
<dbReference type="EMBL" id="SADE01000001">
    <property type="protein sequence ID" value="RVU39319.1"/>
    <property type="molecule type" value="Genomic_DNA"/>
</dbReference>
<dbReference type="RefSeq" id="WP_127764690.1">
    <property type="nucleotide sequence ID" value="NZ_SADE01000001.1"/>
</dbReference>
<dbReference type="AlphaFoldDB" id="A0A437QXX3"/>
<comment type="similarity">
    <text evidence="1 6 7">Belongs to the EF-Ts family.</text>
</comment>
<sequence>MAAITAALVKELRDKSGAGMMDCKKALAETDGDMDAAVDWLRTKGLAAAQKKSGRVAADGLVAVVTSGTKGAAVEINAETDFVARNENFQEFVSTIAGIALEVGGESSAIEGAAYPGTGRTVAEQLTHNIATIGENMSFRRAKVLEVSQGLVASYMHGALVPGLGKIGVLVALESSASADVLEALGKQIAMHIAAARPEFLAISDVDQGALDREKAVLTEQARESGKPEEIIEKMVQGRLRKYYEEVVLTEQVFVIDNETKISKVVENAAKEAGTDIKLTGFVRFELGEGIEKEETDFAAEVAQAVKG</sequence>
<dbReference type="Proteomes" id="UP000287447">
    <property type="component" value="Unassembled WGS sequence"/>
</dbReference>
<dbReference type="OrthoDB" id="9808348at2"/>
<dbReference type="HAMAP" id="MF_00050">
    <property type="entry name" value="EF_Ts"/>
    <property type="match status" value="1"/>
</dbReference>
<dbReference type="Gene3D" id="1.10.286.20">
    <property type="match status" value="1"/>
</dbReference>
<comment type="subcellular location">
    <subcellularLocation>
        <location evidence="6 8">Cytoplasm</location>
    </subcellularLocation>
</comment>
<comment type="caution">
    <text evidence="10">The sequence shown here is derived from an EMBL/GenBank/DDBJ whole genome shotgun (WGS) entry which is preliminary data.</text>
</comment>
<feature type="region of interest" description="Involved in Mg(2+) ion dislocation from EF-Tu" evidence="6">
    <location>
        <begin position="80"/>
        <end position="83"/>
    </location>
</feature>
<proteinExistence type="inferred from homology"/>
<dbReference type="PROSITE" id="PS01126">
    <property type="entry name" value="EF_TS_1"/>
    <property type="match status" value="1"/>
</dbReference>
<accession>A0A437QXX3</accession>
<dbReference type="InterPro" id="IPR036402">
    <property type="entry name" value="EF-Ts_dimer_sf"/>
</dbReference>
<dbReference type="CDD" id="cd14275">
    <property type="entry name" value="UBA_EF-Ts"/>
    <property type="match status" value="1"/>
</dbReference>
<evidence type="ECO:0000256" key="3">
    <source>
        <dbReference type="ARBA" id="ARBA00022490"/>
    </source>
</evidence>
<dbReference type="GO" id="GO:0003746">
    <property type="term" value="F:translation elongation factor activity"/>
    <property type="evidence" value="ECO:0007669"/>
    <property type="project" value="UniProtKB-UniRule"/>
</dbReference>
<dbReference type="InterPro" id="IPR014039">
    <property type="entry name" value="Transl_elong_EFTs/EF1B_dimer"/>
</dbReference>
<dbReference type="InterPro" id="IPR018101">
    <property type="entry name" value="Transl_elong_Ts_CS"/>
</dbReference>
<dbReference type="NCBIfam" id="TIGR00116">
    <property type="entry name" value="tsf"/>
    <property type="match status" value="1"/>
</dbReference>
<evidence type="ECO:0000256" key="7">
    <source>
        <dbReference type="RuleBase" id="RU000642"/>
    </source>
</evidence>
<dbReference type="SUPFAM" id="SSF46934">
    <property type="entry name" value="UBA-like"/>
    <property type="match status" value="1"/>
</dbReference>